<reference evidence="1 2" key="1">
    <citation type="submission" date="2020-10" db="EMBL/GenBank/DDBJ databases">
        <title>Sequencing the genomes of 1000 actinobacteria strains.</title>
        <authorList>
            <person name="Klenk H.-P."/>
        </authorList>
    </citation>
    <scope>NUCLEOTIDE SEQUENCE [LARGE SCALE GENOMIC DNA]</scope>
    <source>
        <strain evidence="1 2">DSM 7307</strain>
    </source>
</reference>
<accession>A0ABR9ILS1</accession>
<protein>
    <submittedName>
        <fullName evidence="1">Uncharacterized protein</fullName>
    </submittedName>
</protein>
<dbReference type="InterPro" id="IPR024524">
    <property type="entry name" value="DUF3800"/>
</dbReference>
<gene>
    <name evidence="1" type="ORF">H4W29_001300</name>
</gene>
<sequence>MMKKFRKAIGAKDEVKGGLLDDAQRGKFFDMLGEEEHFSAVVTCHKSSSLGSVVSNVHPECSVLEQMVIEACMPLMVSGTQARIIADGGRYSRQVYDQIAAKIAATIGKFNAAPAIDFVRSDITAGVQIADIIANTIYKATRDHHANVAETSICSDLIRGGRLLVFSAKLDVLKPRWLATG</sequence>
<organism evidence="1 2">
    <name type="scientific">Rhizobium viscosum</name>
    <name type="common">Arthrobacter viscosus</name>
    <dbReference type="NCBI Taxonomy" id="1673"/>
    <lineage>
        <taxon>Bacteria</taxon>
        <taxon>Pseudomonadati</taxon>
        <taxon>Pseudomonadota</taxon>
        <taxon>Alphaproteobacteria</taxon>
        <taxon>Hyphomicrobiales</taxon>
        <taxon>Rhizobiaceae</taxon>
        <taxon>Rhizobium/Agrobacterium group</taxon>
        <taxon>Rhizobium</taxon>
    </lineage>
</organism>
<name>A0ABR9ILS1_RHIVS</name>
<evidence type="ECO:0000313" key="1">
    <source>
        <dbReference type="EMBL" id="MBE1504119.1"/>
    </source>
</evidence>
<keyword evidence="2" id="KW-1185">Reference proteome</keyword>
<evidence type="ECO:0000313" key="2">
    <source>
        <dbReference type="Proteomes" id="UP000620262"/>
    </source>
</evidence>
<dbReference type="Proteomes" id="UP000620262">
    <property type="component" value="Unassembled WGS sequence"/>
</dbReference>
<dbReference type="Pfam" id="PF12686">
    <property type="entry name" value="DUF3800"/>
    <property type="match status" value="1"/>
</dbReference>
<comment type="caution">
    <text evidence="1">The sequence shown here is derived from an EMBL/GenBank/DDBJ whole genome shotgun (WGS) entry which is preliminary data.</text>
</comment>
<proteinExistence type="predicted"/>
<dbReference type="EMBL" id="JADBEC010000001">
    <property type="protein sequence ID" value="MBE1504119.1"/>
    <property type="molecule type" value="Genomic_DNA"/>
</dbReference>